<proteinExistence type="predicted"/>
<dbReference type="InterPro" id="IPR023393">
    <property type="entry name" value="START-like_dom_sf"/>
</dbReference>
<accession>A0A3A4KKH4</accession>
<dbReference type="Pfam" id="PF10604">
    <property type="entry name" value="Polyketide_cyc2"/>
    <property type="match status" value="1"/>
</dbReference>
<sequence>MATSTVDAVIPAPRDVVYQLFSERERISPYLPIQVTRTKDGTDSPGGVGAQHFLGRGPVGVTEEITALVPNERMEYKIVKGAPVKRHTGTITFADADNGTRISYTMDSTPALPVPDRILELVLHAMISQFVKGAQKAVRA</sequence>
<dbReference type="InterPro" id="IPR019587">
    <property type="entry name" value="Polyketide_cyclase/dehydratase"/>
</dbReference>
<protein>
    <submittedName>
        <fullName evidence="1">SRPBCC family protein</fullName>
    </submittedName>
</protein>
<dbReference type="OrthoDB" id="3399604at2"/>
<organism evidence="1 2">
    <name type="scientific">Nocardia panacis</name>
    <dbReference type="NCBI Taxonomy" id="2340916"/>
    <lineage>
        <taxon>Bacteria</taxon>
        <taxon>Bacillati</taxon>
        <taxon>Actinomycetota</taxon>
        <taxon>Actinomycetes</taxon>
        <taxon>Mycobacteriales</taxon>
        <taxon>Nocardiaceae</taxon>
        <taxon>Nocardia</taxon>
    </lineage>
</organism>
<dbReference type="SUPFAM" id="SSF55961">
    <property type="entry name" value="Bet v1-like"/>
    <property type="match status" value="1"/>
</dbReference>
<evidence type="ECO:0000313" key="2">
    <source>
        <dbReference type="Proteomes" id="UP000266677"/>
    </source>
</evidence>
<dbReference type="EMBL" id="QZFU01000018">
    <property type="protein sequence ID" value="RJO75562.1"/>
    <property type="molecule type" value="Genomic_DNA"/>
</dbReference>
<dbReference type="RefSeq" id="WP_120041064.1">
    <property type="nucleotide sequence ID" value="NZ_QZFU01000018.1"/>
</dbReference>
<gene>
    <name evidence="1" type="ORF">D5S18_14095</name>
</gene>
<dbReference type="Gene3D" id="3.30.530.20">
    <property type="match status" value="1"/>
</dbReference>
<dbReference type="AlphaFoldDB" id="A0A3A4KKH4"/>
<dbReference type="CDD" id="cd07821">
    <property type="entry name" value="PYR_PYL_RCAR_like"/>
    <property type="match status" value="1"/>
</dbReference>
<keyword evidence="2" id="KW-1185">Reference proteome</keyword>
<reference evidence="1 2" key="1">
    <citation type="submission" date="2018-09" db="EMBL/GenBank/DDBJ databases">
        <title>YIM PH21274 draft genome.</title>
        <authorList>
            <person name="Miao C."/>
        </authorList>
    </citation>
    <scope>NUCLEOTIDE SEQUENCE [LARGE SCALE GENOMIC DNA]</scope>
    <source>
        <strain evidence="1 2">YIM PH 21724</strain>
    </source>
</reference>
<comment type="caution">
    <text evidence="1">The sequence shown here is derived from an EMBL/GenBank/DDBJ whole genome shotgun (WGS) entry which is preliminary data.</text>
</comment>
<evidence type="ECO:0000313" key="1">
    <source>
        <dbReference type="EMBL" id="RJO75562.1"/>
    </source>
</evidence>
<name>A0A3A4KKH4_9NOCA</name>
<dbReference type="Proteomes" id="UP000266677">
    <property type="component" value="Unassembled WGS sequence"/>
</dbReference>